<evidence type="ECO:0000313" key="3">
    <source>
        <dbReference type="EMBL" id="MYN52937.1"/>
    </source>
</evidence>
<organism evidence="4 6">
    <name type="scientific">Lactobacillus crispatus</name>
    <dbReference type="NCBI Taxonomy" id="47770"/>
    <lineage>
        <taxon>Bacteria</taxon>
        <taxon>Bacillati</taxon>
        <taxon>Bacillota</taxon>
        <taxon>Bacilli</taxon>
        <taxon>Lactobacillales</taxon>
        <taxon>Lactobacillaceae</taxon>
        <taxon>Lactobacillus</taxon>
    </lineage>
</organism>
<dbReference type="EMBL" id="WWFF01000001">
    <property type="protein sequence ID" value="MYN52937.1"/>
    <property type="molecule type" value="Genomic_DNA"/>
</dbReference>
<dbReference type="EMBL" id="DYXB01000073">
    <property type="protein sequence ID" value="HJF10004.1"/>
    <property type="molecule type" value="Genomic_DNA"/>
</dbReference>
<dbReference type="EMBL" id="CP047142">
    <property type="protein sequence ID" value="QHQ68633.1"/>
    <property type="molecule type" value="Genomic_DNA"/>
</dbReference>
<sequence>MLKNKLIYVPQKIFQQILPTKATNTPNYQLPINYYDPEGNMVGTYSGINLAANETITHHQLKRFINTHLPENYEVFPYFAYPKENITCENLPDEIMIAVRLSN</sequence>
<dbReference type="EMBL" id="MKXG01000103">
    <property type="protein sequence ID" value="PJZ16827.1"/>
    <property type="molecule type" value="Genomic_DNA"/>
</dbReference>
<evidence type="ECO:0000313" key="4">
    <source>
        <dbReference type="EMBL" id="PJZ16827.1"/>
    </source>
</evidence>
<accession>A0A6P1TZI0</accession>
<dbReference type="Proteomes" id="UP000231914">
    <property type="component" value="Unassembled WGS sequence"/>
</dbReference>
<dbReference type="RefSeq" id="WP_061205181.1">
    <property type="nucleotide sequence ID" value="NZ_CBCRTX010000015.1"/>
</dbReference>
<dbReference type="EMBL" id="JACCPP010000026">
    <property type="protein sequence ID" value="MBI1708659.1"/>
    <property type="molecule type" value="Genomic_DNA"/>
</dbReference>
<name>A0A1C2D3F3_9LACO</name>
<dbReference type="AlphaFoldDB" id="A0A1C2D3F3"/>
<dbReference type="GeneID" id="69824033"/>
<evidence type="ECO:0000313" key="2">
    <source>
        <dbReference type="EMBL" id="MBI1708659.1"/>
    </source>
</evidence>
<reference evidence="4 6" key="1">
    <citation type="submission" date="2016-10" db="EMBL/GenBank/DDBJ databases">
        <title>WGS of isloates from the oral cavity of healthy individuals.</title>
        <authorList>
            <person name="Sharma S."/>
            <person name="Pal V.K."/>
            <person name="Patil P.B."/>
            <person name="Korpole S."/>
            <person name="Grover V."/>
        </authorList>
    </citation>
    <scope>NUCLEOTIDE SEQUENCE [LARGE SCALE GENOMIC DNA]</scope>
    <source>
        <strain evidence="4 6">DISK12</strain>
    </source>
</reference>
<evidence type="ECO:0000313" key="8">
    <source>
        <dbReference type="Proteomes" id="UP000464915"/>
    </source>
</evidence>
<proteinExistence type="predicted"/>
<reference evidence="1" key="6">
    <citation type="submission" date="2021-09" db="EMBL/GenBank/DDBJ databases">
        <authorList>
            <person name="Gilroy R."/>
        </authorList>
    </citation>
    <scope>NUCLEOTIDE SEQUENCE</scope>
    <source>
        <strain evidence="1">CHK194-22301</strain>
    </source>
</reference>
<reference evidence="1" key="5">
    <citation type="journal article" date="2021" name="PeerJ">
        <title>Extensive microbial diversity within the chicken gut microbiome revealed by metagenomics and culture.</title>
        <authorList>
            <person name="Gilroy R."/>
            <person name="Ravi A."/>
            <person name="Getino M."/>
            <person name="Pursley I."/>
            <person name="Horton D.L."/>
            <person name="Alikhan N.F."/>
            <person name="Baker D."/>
            <person name="Gharbi K."/>
            <person name="Hall N."/>
            <person name="Watson M."/>
            <person name="Adriaenssens E.M."/>
            <person name="Foster-Nyarko E."/>
            <person name="Jarju S."/>
            <person name="Secka A."/>
            <person name="Antonio M."/>
            <person name="Oren A."/>
            <person name="Chaudhuri R.R."/>
            <person name="La Ragione R."/>
            <person name="Hildebrand F."/>
            <person name="Pallen M.J."/>
        </authorList>
    </citation>
    <scope>NUCLEOTIDE SEQUENCE</scope>
    <source>
        <strain evidence="1">CHK194-22301</strain>
    </source>
</reference>
<evidence type="ECO:0000313" key="5">
    <source>
        <dbReference type="EMBL" id="QHQ68633.1"/>
    </source>
</evidence>
<dbReference type="Proteomes" id="UP000784793">
    <property type="component" value="Unassembled WGS sequence"/>
</dbReference>
<dbReference type="Proteomes" id="UP000464915">
    <property type="component" value="Chromosome"/>
</dbReference>
<reference evidence="3 7" key="3">
    <citation type="submission" date="2020-01" db="EMBL/GenBank/DDBJ databases">
        <title>Vaginal microbiome of pregnant Indian women: Insights into the genome of dominants Lactobacillus species.</title>
        <authorList>
            <person name="Das B."/>
            <person name="Mehta O."/>
            <person name="Ghosh T.S."/>
            <person name="Kothidar A."/>
            <person name="Gowtham M.R."/>
            <person name="Mitra R."/>
            <person name="Kshetrapal P."/>
            <person name="Wadhwa N."/>
            <person name="Thiruvengadam R."/>
            <person name="Nair G.B."/>
            <person name="Bhatnagar S."/>
            <person name="Pore S."/>
        </authorList>
    </citation>
    <scope>NUCLEOTIDE SEQUENCE [LARGE SCALE GENOMIC DNA]</scope>
    <source>
        <strain evidence="3 7">Indica2</strain>
    </source>
</reference>
<reference evidence="5 8" key="2">
    <citation type="submission" date="2019-12" db="EMBL/GenBank/DDBJ databases">
        <title>Complete Genome Sequences of Lactobacillus strains, C25 and P38, Isolated from Chicken Cecum.</title>
        <authorList>
            <person name="Hassan H.M."/>
            <person name="Mendoza M."/>
            <person name="Rezvani M."/>
            <person name="Koci M.D."/>
            <person name="Dickey A.N."/>
            <person name="Scholl E.H."/>
        </authorList>
    </citation>
    <scope>NUCLEOTIDE SEQUENCE [LARGE SCALE GENOMIC DNA]</scope>
    <source>
        <strain evidence="5 8">C25</strain>
    </source>
</reference>
<dbReference type="Proteomes" id="UP001194414">
    <property type="component" value="Unassembled WGS sequence"/>
</dbReference>
<dbReference type="Proteomes" id="UP000460132">
    <property type="component" value="Unassembled WGS sequence"/>
</dbReference>
<evidence type="ECO:0000313" key="1">
    <source>
        <dbReference type="EMBL" id="HJF10004.1"/>
    </source>
</evidence>
<gene>
    <name evidence="4" type="ORF">BHU41_00335</name>
    <name evidence="5" type="ORF">GSR61_08810</name>
    <name evidence="3" type="ORF">GTK63_01105</name>
    <name evidence="2" type="ORF">HYQ56_1647</name>
    <name evidence="1" type="ORF">K8V23_04315</name>
</gene>
<reference evidence="2" key="4">
    <citation type="submission" date="2020-07" db="EMBL/GenBank/DDBJ databases">
        <title>Comparative genomics analyses of Lactobacillus crispatus isolated from different ecological niches.</title>
        <authorList>
            <person name="Mancino W."/>
            <person name="Mancabelli L."/>
            <person name="Lugli G.A."/>
            <person name="Milani C."/>
            <person name="Viappiani A."/>
            <person name="Anzalone R."/>
            <person name="Longhi G."/>
            <person name="Ventura M."/>
            <person name="Turroni F."/>
        </authorList>
    </citation>
    <scope>NUCLEOTIDE SEQUENCE</scope>
    <source>
        <strain evidence="2">LB65</strain>
    </source>
</reference>
<evidence type="ECO:0000313" key="6">
    <source>
        <dbReference type="Proteomes" id="UP000231914"/>
    </source>
</evidence>
<accession>A0A1C2D3F3</accession>
<protein>
    <submittedName>
        <fullName evidence="4">Uncharacterized protein</fullName>
    </submittedName>
</protein>
<evidence type="ECO:0000313" key="7">
    <source>
        <dbReference type="Proteomes" id="UP000460132"/>
    </source>
</evidence>